<name>A0A5K8AH85_9BACT</name>
<proteinExistence type="predicted"/>
<dbReference type="RefSeq" id="WP_155312854.1">
    <property type="nucleotide sequence ID" value="NZ_AP021879.1"/>
</dbReference>
<dbReference type="AlphaFoldDB" id="A0A5K8AH85"/>
<dbReference type="Proteomes" id="UP000422108">
    <property type="component" value="Chromosome"/>
</dbReference>
<dbReference type="EMBL" id="AP021879">
    <property type="protein sequence ID" value="BBO92053.1"/>
    <property type="molecule type" value="Genomic_DNA"/>
</dbReference>
<evidence type="ECO:0000313" key="1">
    <source>
        <dbReference type="EMBL" id="BBO92053.1"/>
    </source>
</evidence>
<evidence type="ECO:0000313" key="2">
    <source>
        <dbReference type="Proteomes" id="UP000422108"/>
    </source>
</evidence>
<organism evidence="1 2">
    <name type="scientific">Desulfosarcina ovata subsp. ovata</name>
    <dbReference type="NCBI Taxonomy" id="2752305"/>
    <lineage>
        <taxon>Bacteria</taxon>
        <taxon>Pseudomonadati</taxon>
        <taxon>Thermodesulfobacteriota</taxon>
        <taxon>Desulfobacteria</taxon>
        <taxon>Desulfobacterales</taxon>
        <taxon>Desulfosarcinaceae</taxon>
        <taxon>Desulfosarcina</taxon>
    </lineage>
</organism>
<protein>
    <submittedName>
        <fullName evidence="1">Uncharacterized protein</fullName>
    </submittedName>
</protein>
<gene>
    <name evidence="1" type="ORF">DSCOOX_52330</name>
</gene>
<sequence>MDINTLIDTIVTAVSTDSTITSWASTTYSQAHQVFENVDRRDPPGEEACPFVIIYPSGKSAGQSQDKKHHHVEVDVCIYDETKTVSGNVTSYAGTSRLETFRKYVENAVVGADVGNALVDDLDVEYDTVDSFPFMWAGMIFTIGEDVLIGADPLE</sequence>
<accession>A0A5K8AH85</accession>
<keyword evidence="2" id="KW-1185">Reference proteome</keyword>
<reference evidence="1 2" key="1">
    <citation type="submission" date="2019-11" db="EMBL/GenBank/DDBJ databases">
        <title>Comparative genomics of hydrocarbon-degrading Desulfosarcina strains.</title>
        <authorList>
            <person name="Watanabe M."/>
            <person name="Kojima H."/>
            <person name="Fukui M."/>
        </authorList>
    </citation>
    <scope>NUCLEOTIDE SEQUENCE [LARGE SCALE GENOMIC DNA]</scope>
    <source>
        <strain evidence="2">oXyS1</strain>
    </source>
</reference>